<accession>A0AAD7K7F6</accession>
<feature type="compositionally biased region" description="Polar residues" evidence="6">
    <location>
        <begin position="281"/>
        <end position="290"/>
    </location>
</feature>
<keyword evidence="9" id="KW-1185">Reference proteome</keyword>
<dbReference type="PROSITE" id="PS00518">
    <property type="entry name" value="ZF_RING_1"/>
    <property type="match status" value="1"/>
</dbReference>
<feature type="coiled-coil region" evidence="5">
    <location>
        <begin position="204"/>
        <end position="263"/>
    </location>
</feature>
<dbReference type="Gene3D" id="3.30.40.10">
    <property type="entry name" value="Zinc/RING finger domain, C3HC4 (zinc finger)"/>
    <property type="match status" value="1"/>
</dbReference>
<keyword evidence="3" id="KW-0862">Zinc</keyword>
<sequence length="302" mass="34134">MTTPRCHCDICLSELPIESFRRLKCGHCLCTTCIVGILKTRPVCPQCRAPVREKEPQPIYLTIVGTKPIALVVTEGIDQMDAETKLISVRAAERKLRQVADEQKRVCGETVPELLRAIEDFKVRITPMFAKTRSQQTEIEALKQKLGEAEAMREQAERATALSGELAILRADQVTRVSELKDAYMKRDRERARADAADAQVLRAQRLEAEAQTEVRKLKGFLERGTEDRHGQKNKIITLQKDKADLEQQVQGLMGELWELRNQAPARSDYTDLELEDTFPSEYSENSSPHRASGSRSRDACV</sequence>
<feature type="coiled-coil region" evidence="5">
    <location>
        <begin position="132"/>
        <end position="162"/>
    </location>
</feature>
<evidence type="ECO:0000256" key="1">
    <source>
        <dbReference type="ARBA" id="ARBA00022723"/>
    </source>
</evidence>
<evidence type="ECO:0000256" key="4">
    <source>
        <dbReference type="PROSITE-ProRule" id="PRU00175"/>
    </source>
</evidence>
<dbReference type="AlphaFoldDB" id="A0AAD7K7F6"/>
<keyword evidence="1" id="KW-0479">Metal-binding</keyword>
<dbReference type="Proteomes" id="UP001215598">
    <property type="component" value="Unassembled WGS sequence"/>
</dbReference>
<proteinExistence type="predicted"/>
<dbReference type="SMART" id="SM00184">
    <property type="entry name" value="RING"/>
    <property type="match status" value="1"/>
</dbReference>
<evidence type="ECO:0000313" key="9">
    <source>
        <dbReference type="Proteomes" id="UP001215598"/>
    </source>
</evidence>
<dbReference type="EMBL" id="JARKIB010000007">
    <property type="protein sequence ID" value="KAJ7778369.1"/>
    <property type="molecule type" value="Genomic_DNA"/>
</dbReference>
<evidence type="ECO:0000256" key="3">
    <source>
        <dbReference type="ARBA" id="ARBA00022833"/>
    </source>
</evidence>
<evidence type="ECO:0000256" key="2">
    <source>
        <dbReference type="ARBA" id="ARBA00022771"/>
    </source>
</evidence>
<gene>
    <name evidence="8" type="ORF">B0H16DRAFT_1879024</name>
</gene>
<feature type="region of interest" description="Disordered" evidence="6">
    <location>
        <begin position="269"/>
        <end position="302"/>
    </location>
</feature>
<organism evidence="8 9">
    <name type="scientific">Mycena metata</name>
    <dbReference type="NCBI Taxonomy" id="1033252"/>
    <lineage>
        <taxon>Eukaryota</taxon>
        <taxon>Fungi</taxon>
        <taxon>Dikarya</taxon>
        <taxon>Basidiomycota</taxon>
        <taxon>Agaricomycotina</taxon>
        <taxon>Agaricomycetes</taxon>
        <taxon>Agaricomycetidae</taxon>
        <taxon>Agaricales</taxon>
        <taxon>Marasmiineae</taxon>
        <taxon>Mycenaceae</taxon>
        <taxon>Mycena</taxon>
    </lineage>
</organism>
<dbReference type="InterPro" id="IPR001841">
    <property type="entry name" value="Znf_RING"/>
</dbReference>
<dbReference type="InterPro" id="IPR013083">
    <property type="entry name" value="Znf_RING/FYVE/PHD"/>
</dbReference>
<comment type="caution">
    <text evidence="8">The sequence shown here is derived from an EMBL/GenBank/DDBJ whole genome shotgun (WGS) entry which is preliminary data.</text>
</comment>
<feature type="domain" description="RING-type" evidence="7">
    <location>
        <begin position="8"/>
        <end position="48"/>
    </location>
</feature>
<keyword evidence="2 4" id="KW-0863">Zinc-finger</keyword>
<dbReference type="InterPro" id="IPR017907">
    <property type="entry name" value="Znf_RING_CS"/>
</dbReference>
<evidence type="ECO:0000256" key="5">
    <source>
        <dbReference type="SAM" id="Coils"/>
    </source>
</evidence>
<name>A0AAD7K7F6_9AGAR</name>
<evidence type="ECO:0000256" key="6">
    <source>
        <dbReference type="SAM" id="MobiDB-lite"/>
    </source>
</evidence>
<dbReference type="PROSITE" id="PS50089">
    <property type="entry name" value="ZF_RING_2"/>
    <property type="match status" value="1"/>
</dbReference>
<protein>
    <recommendedName>
        <fullName evidence="7">RING-type domain-containing protein</fullName>
    </recommendedName>
</protein>
<evidence type="ECO:0000259" key="7">
    <source>
        <dbReference type="PROSITE" id="PS50089"/>
    </source>
</evidence>
<dbReference type="SUPFAM" id="SSF57850">
    <property type="entry name" value="RING/U-box"/>
    <property type="match status" value="1"/>
</dbReference>
<evidence type="ECO:0000313" key="8">
    <source>
        <dbReference type="EMBL" id="KAJ7778369.1"/>
    </source>
</evidence>
<keyword evidence="5" id="KW-0175">Coiled coil</keyword>
<dbReference type="GO" id="GO:0008270">
    <property type="term" value="F:zinc ion binding"/>
    <property type="evidence" value="ECO:0007669"/>
    <property type="project" value="UniProtKB-KW"/>
</dbReference>
<reference evidence="8" key="1">
    <citation type="submission" date="2023-03" db="EMBL/GenBank/DDBJ databases">
        <title>Massive genome expansion in bonnet fungi (Mycena s.s.) driven by repeated elements and novel gene families across ecological guilds.</title>
        <authorList>
            <consortium name="Lawrence Berkeley National Laboratory"/>
            <person name="Harder C.B."/>
            <person name="Miyauchi S."/>
            <person name="Viragh M."/>
            <person name="Kuo A."/>
            <person name="Thoen E."/>
            <person name="Andreopoulos B."/>
            <person name="Lu D."/>
            <person name="Skrede I."/>
            <person name="Drula E."/>
            <person name="Henrissat B."/>
            <person name="Morin E."/>
            <person name="Kohler A."/>
            <person name="Barry K."/>
            <person name="LaButti K."/>
            <person name="Morin E."/>
            <person name="Salamov A."/>
            <person name="Lipzen A."/>
            <person name="Mereny Z."/>
            <person name="Hegedus B."/>
            <person name="Baldrian P."/>
            <person name="Stursova M."/>
            <person name="Weitz H."/>
            <person name="Taylor A."/>
            <person name="Grigoriev I.V."/>
            <person name="Nagy L.G."/>
            <person name="Martin F."/>
            <person name="Kauserud H."/>
        </authorList>
    </citation>
    <scope>NUCLEOTIDE SEQUENCE</scope>
    <source>
        <strain evidence="8">CBHHK182m</strain>
    </source>
</reference>